<name>A0A857MIC5_9ACTN</name>
<dbReference type="Gene3D" id="3.40.50.300">
    <property type="entry name" value="P-loop containing nucleotide triphosphate hydrolases"/>
    <property type="match status" value="2"/>
</dbReference>
<dbReference type="PANTHER" id="PTHR41259:SF1">
    <property type="entry name" value="DOUBLE-STRAND BREAK REPAIR RAD50 ATPASE, PUTATIVE-RELATED"/>
    <property type="match status" value="1"/>
</dbReference>
<evidence type="ECO:0000259" key="3">
    <source>
        <dbReference type="Pfam" id="PF13514"/>
    </source>
</evidence>
<sequence length="878" mass="95303">MRLHRLALRDFRGIGEREVRFADEGVTVVEGRNEAGKSSMIEALDMLLKYRDSSKSAAVRSIMPSGRDVGSEVEAEISCGKWHFTYFKRFNKQPATTLTVLEPTPEQLTGRDAHDRVDEILDSTVDRALFDALKLLQSGTDPALTDLSAAAALSRALDRVASGGGDPAGSSDASDAVDTEDDTVLLDAVTEEYGRYHTLKQGKPTGELATATARSTAAGERYERLRRAREVLDDDIERLREAVSRRGELQRAAELLRADQEQVDTVWQAAQAVLSKVADAAQNVGHRRTALTLAERVLDERTDIRRQRAAAAAEAADLDEQLAGIVADAARALSEATALESELYSARKVLDSLREQLSAARHAQKRERLTAEVAELTDKLDKLAGLGAELDAVDGELATHTVDAEVAAAAQALAGRIDVARGRLEAASATLRVEMLGDLPVTVDGAAVGNGDAAEFVAVADRVIEADGVVRVTVRRSVDTRSLAEELDRLQWSAQNLCDTHGLTDLSQATAKAAARTDLAHKRALICERRDGLLKWKTVAEIRDWRDVVRAELDGLPEAEASQQESVDDLVEAERAQADLVGRAHAAAVRRRSEASALGERQESLSARRDRAGKQVDDLDARLAELVFALPDDEATEAARRARDDLKAALEAQTRLAAQAAELDAAGIELRREQIARDIAHGDAELDAVGHLITELSTKLEVYRSESRLDEFDEAQAEWEEACAVLRRVTRRAEAAKLLYETLTRARLASRAKYADPFTRRLDQLGAIVFGDSVRFDVDDDLNVVSRTVDGVTVPRDDLSGGAKEQLGLLSRLACASLVDRADGVPVIIDDALGYSDPDRIAAMASVLTEAGRDAQVIVLTCSPQRYADVRDAHVVTV</sequence>
<gene>
    <name evidence="4" type="ORF">GII30_08495</name>
</gene>
<dbReference type="EMBL" id="CP045810">
    <property type="protein sequence ID" value="QHN39197.1"/>
    <property type="molecule type" value="Genomic_DNA"/>
</dbReference>
<organism evidence="4">
    <name type="scientific">Gordonia amarae</name>
    <dbReference type="NCBI Taxonomy" id="36821"/>
    <lineage>
        <taxon>Bacteria</taxon>
        <taxon>Bacillati</taxon>
        <taxon>Actinomycetota</taxon>
        <taxon>Actinomycetes</taxon>
        <taxon>Mycobacteriales</taxon>
        <taxon>Gordoniaceae</taxon>
        <taxon>Gordonia</taxon>
    </lineage>
</organism>
<keyword evidence="1" id="KW-0175">Coiled coil</keyword>
<dbReference type="AlphaFoldDB" id="A0A857MIC5"/>
<feature type="coiled-coil region" evidence="1">
    <location>
        <begin position="301"/>
        <end position="386"/>
    </location>
</feature>
<evidence type="ECO:0000313" key="4">
    <source>
        <dbReference type="EMBL" id="QHN39197.1"/>
    </source>
</evidence>
<reference evidence="4" key="1">
    <citation type="journal article" date="2021" name="Nat. Microbiol.">
        <title>Cocultivation of an ultrasmall environmental parasitic bacterium with lytic ability against bacteria associated with wastewater foams.</title>
        <authorList>
            <person name="Batinovic S."/>
            <person name="Rose J.J.A."/>
            <person name="Ratcliffe J."/>
            <person name="Seviour R.J."/>
            <person name="Petrovski S."/>
        </authorList>
    </citation>
    <scope>NUCLEOTIDE SEQUENCE</scope>
    <source>
        <strain evidence="4">CON44</strain>
    </source>
</reference>
<dbReference type="PANTHER" id="PTHR41259">
    <property type="entry name" value="DOUBLE-STRAND BREAK REPAIR RAD50 ATPASE, PUTATIVE-RELATED"/>
    <property type="match status" value="1"/>
</dbReference>
<dbReference type="RefSeq" id="WP_005188738.1">
    <property type="nucleotide sequence ID" value="NZ_CP045804.1"/>
</dbReference>
<feature type="region of interest" description="Disordered" evidence="2">
    <location>
        <begin position="592"/>
        <end position="612"/>
    </location>
</feature>
<evidence type="ECO:0000256" key="2">
    <source>
        <dbReference type="SAM" id="MobiDB-lite"/>
    </source>
</evidence>
<feature type="domain" description="YhaN AAA" evidence="3">
    <location>
        <begin position="1"/>
        <end position="48"/>
    </location>
</feature>
<dbReference type="InterPro" id="IPR027417">
    <property type="entry name" value="P-loop_NTPase"/>
</dbReference>
<feature type="region of interest" description="Disordered" evidence="2">
    <location>
        <begin position="160"/>
        <end position="180"/>
    </location>
</feature>
<proteinExistence type="predicted"/>
<protein>
    <submittedName>
        <fullName evidence="4">AAA family ATPase</fullName>
    </submittedName>
</protein>
<dbReference type="InterPro" id="IPR038734">
    <property type="entry name" value="YhaN_AAA"/>
</dbReference>
<dbReference type="SUPFAM" id="SSF52540">
    <property type="entry name" value="P-loop containing nucleoside triphosphate hydrolases"/>
    <property type="match status" value="1"/>
</dbReference>
<accession>A0A857MIC5</accession>
<evidence type="ECO:0000256" key="1">
    <source>
        <dbReference type="SAM" id="Coils"/>
    </source>
</evidence>
<dbReference type="Pfam" id="PF13514">
    <property type="entry name" value="AAA_27"/>
    <property type="match status" value="1"/>
</dbReference>
<feature type="compositionally biased region" description="Basic and acidic residues" evidence="2">
    <location>
        <begin position="600"/>
        <end position="612"/>
    </location>
</feature>